<dbReference type="EMBL" id="QEOB01000015">
    <property type="protein sequence ID" value="PVX77156.1"/>
    <property type="molecule type" value="Genomic_DNA"/>
</dbReference>
<dbReference type="InterPro" id="IPR033907">
    <property type="entry name" value="Endolysin_autolysin"/>
</dbReference>
<evidence type="ECO:0000256" key="3">
    <source>
        <dbReference type="ARBA" id="ARBA00022638"/>
    </source>
</evidence>
<dbReference type="Gene3D" id="1.10.530.40">
    <property type="match status" value="1"/>
</dbReference>
<keyword evidence="4 7" id="KW-0378">Hydrolase</keyword>
<evidence type="ECO:0000256" key="7">
    <source>
        <dbReference type="RuleBase" id="RU003788"/>
    </source>
</evidence>
<evidence type="ECO:0000256" key="5">
    <source>
        <dbReference type="ARBA" id="ARBA00023200"/>
    </source>
</evidence>
<comment type="similarity">
    <text evidence="7">Belongs to the glycosyl hydrolase 24 family.</text>
</comment>
<dbReference type="PANTHER" id="PTHR38107">
    <property type="match status" value="1"/>
</dbReference>
<protein>
    <recommendedName>
        <fullName evidence="7">Lysozyme</fullName>
        <ecNumber evidence="7">3.2.1.17</ecNumber>
    </recommendedName>
</protein>
<dbReference type="InterPro" id="IPR051018">
    <property type="entry name" value="Bacteriophage_GH24"/>
</dbReference>
<evidence type="ECO:0000256" key="6">
    <source>
        <dbReference type="ARBA" id="ARBA00023295"/>
    </source>
</evidence>
<accession>A0ABX5KIC1</accession>
<dbReference type="SUPFAM" id="SSF53955">
    <property type="entry name" value="Lysozyme-like"/>
    <property type="match status" value="1"/>
</dbReference>
<dbReference type="InterPro" id="IPR023346">
    <property type="entry name" value="Lysozyme-like_dom_sf"/>
</dbReference>
<dbReference type="Pfam" id="PF00959">
    <property type="entry name" value="Phage_lysozyme"/>
    <property type="match status" value="1"/>
</dbReference>
<dbReference type="EC" id="3.2.1.17" evidence="7"/>
<dbReference type="HAMAP" id="MF_04110">
    <property type="entry name" value="ENDOLYSIN_T4"/>
    <property type="match status" value="1"/>
</dbReference>
<organism evidence="8 9">
    <name type="scientific">Paraburkholderia unamae</name>
    <dbReference type="NCBI Taxonomy" id="219649"/>
    <lineage>
        <taxon>Bacteria</taxon>
        <taxon>Pseudomonadati</taxon>
        <taxon>Pseudomonadota</taxon>
        <taxon>Betaproteobacteria</taxon>
        <taxon>Burkholderiales</taxon>
        <taxon>Burkholderiaceae</taxon>
        <taxon>Paraburkholderia</taxon>
    </lineage>
</organism>
<evidence type="ECO:0000256" key="2">
    <source>
        <dbReference type="ARBA" id="ARBA00022529"/>
    </source>
</evidence>
<dbReference type="InterPro" id="IPR002196">
    <property type="entry name" value="Glyco_hydro_24"/>
</dbReference>
<evidence type="ECO:0000256" key="1">
    <source>
        <dbReference type="ARBA" id="ARBA00000632"/>
    </source>
</evidence>
<sequence length="161" mass="17818">MDYSQDGLHLTESFESDGGPKLVAYKPLPTDPWTIGYGHTLGVHEGMTCTPEEAQQWLLEDVQWAANAVNLYVKPGMTQEEFDAFVDFTFNVGINAFKNSTMLRKFNANDVQGAIDEFEKWDISAGQVVAGLLRRRDAEKALFTLGADFSGEAQPQPEVPA</sequence>
<keyword evidence="3 7" id="KW-0081">Bacteriolytic enzyme</keyword>
<dbReference type="InterPro" id="IPR034690">
    <property type="entry name" value="Endolysin_T4_type"/>
</dbReference>
<gene>
    <name evidence="8" type="ORF">C7402_115215</name>
</gene>
<evidence type="ECO:0000313" key="8">
    <source>
        <dbReference type="EMBL" id="PVX77156.1"/>
    </source>
</evidence>
<dbReference type="CDD" id="cd00737">
    <property type="entry name" value="lyz_endolysin_autolysin"/>
    <property type="match status" value="1"/>
</dbReference>
<proteinExistence type="inferred from homology"/>
<reference evidence="8 9" key="1">
    <citation type="submission" date="2018-05" db="EMBL/GenBank/DDBJ databases">
        <title>Genomic Encyclopedia of Type Strains, Phase IV (KMG-V): Genome sequencing to study the core and pangenomes of soil and plant-associated prokaryotes.</title>
        <authorList>
            <person name="Whitman W."/>
        </authorList>
    </citation>
    <scope>NUCLEOTIDE SEQUENCE [LARGE SCALE GENOMIC DNA]</scope>
    <source>
        <strain evidence="8 9">SCZa-39</strain>
    </source>
</reference>
<keyword evidence="6 7" id="KW-0326">Glycosidase</keyword>
<evidence type="ECO:0000256" key="4">
    <source>
        <dbReference type="ARBA" id="ARBA00022801"/>
    </source>
</evidence>
<dbReference type="InterPro" id="IPR023347">
    <property type="entry name" value="Lysozyme_dom_sf"/>
</dbReference>
<comment type="caution">
    <text evidence="8">The sequence shown here is derived from an EMBL/GenBank/DDBJ whole genome shotgun (WGS) entry which is preliminary data.</text>
</comment>
<dbReference type="Proteomes" id="UP000245712">
    <property type="component" value="Unassembled WGS sequence"/>
</dbReference>
<name>A0ABX5KIC1_9BURK</name>
<keyword evidence="5" id="KW-1035">Host cytoplasm</keyword>
<keyword evidence="2 7" id="KW-0929">Antimicrobial</keyword>
<keyword evidence="9" id="KW-1185">Reference proteome</keyword>
<evidence type="ECO:0000313" key="9">
    <source>
        <dbReference type="Proteomes" id="UP000245712"/>
    </source>
</evidence>
<dbReference type="RefSeq" id="WP_116613093.1">
    <property type="nucleotide sequence ID" value="NZ_QEOB01000015.1"/>
</dbReference>
<dbReference type="PANTHER" id="PTHR38107:SF3">
    <property type="entry name" value="LYSOZYME RRRD-RELATED"/>
    <property type="match status" value="1"/>
</dbReference>
<comment type="catalytic activity">
    <reaction evidence="1 7">
        <text>Hydrolysis of (1-&gt;4)-beta-linkages between N-acetylmuramic acid and N-acetyl-D-glucosamine residues in a peptidoglycan and between N-acetyl-D-glucosamine residues in chitodextrins.</text>
        <dbReference type="EC" id="3.2.1.17"/>
    </reaction>
</comment>